<keyword evidence="3 5" id="KW-0413">Isomerase</keyword>
<keyword evidence="2" id="KW-0663">Pyridoxal phosphate</keyword>
<evidence type="ECO:0000256" key="2">
    <source>
        <dbReference type="ARBA" id="ARBA00022898"/>
    </source>
</evidence>
<evidence type="ECO:0000313" key="6">
    <source>
        <dbReference type="Proteomes" id="UP001198163"/>
    </source>
</evidence>
<dbReference type="AlphaFoldDB" id="A0AAE3EHA5"/>
<dbReference type="EMBL" id="JAINWA010000001">
    <property type="protein sequence ID" value="MCD1653751.1"/>
    <property type="molecule type" value="Genomic_DNA"/>
</dbReference>
<dbReference type="EC" id="5.1.1.1" evidence="5"/>
<comment type="caution">
    <text evidence="5">The sequence shown here is derived from an EMBL/GenBank/DDBJ whole genome shotgun (WGS) entry which is preliminary data.</text>
</comment>
<feature type="domain" description="Alanine racemase N-terminal" evidence="4">
    <location>
        <begin position="7"/>
        <end position="225"/>
    </location>
</feature>
<comment type="cofactor">
    <cofactor evidence="1">
        <name>pyridoxal 5'-phosphate</name>
        <dbReference type="ChEBI" id="CHEBI:597326"/>
    </cofactor>
</comment>
<reference evidence="5" key="1">
    <citation type="submission" date="2021-08" db="EMBL/GenBank/DDBJ databases">
        <title>Comparative analyses of Brucepasteria parasyntrophica and Teretinema zuelzerae.</title>
        <authorList>
            <person name="Song Y."/>
            <person name="Brune A."/>
        </authorList>
    </citation>
    <scope>NUCLEOTIDE SEQUENCE</scope>
    <source>
        <strain evidence="5">DSM 1903</strain>
    </source>
</reference>
<organism evidence="5 6">
    <name type="scientific">Teretinema zuelzerae</name>
    <dbReference type="NCBI Taxonomy" id="156"/>
    <lineage>
        <taxon>Bacteria</taxon>
        <taxon>Pseudomonadati</taxon>
        <taxon>Spirochaetota</taxon>
        <taxon>Spirochaetia</taxon>
        <taxon>Spirochaetales</taxon>
        <taxon>Treponemataceae</taxon>
        <taxon>Teretinema</taxon>
    </lineage>
</organism>
<dbReference type="GO" id="GO:0005829">
    <property type="term" value="C:cytosol"/>
    <property type="evidence" value="ECO:0007669"/>
    <property type="project" value="TreeGrafter"/>
</dbReference>
<accession>A0AAE3EHA5</accession>
<dbReference type="GO" id="GO:0030170">
    <property type="term" value="F:pyridoxal phosphate binding"/>
    <property type="evidence" value="ECO:0007669"/>
    <property type="project" value="TreeGrafter"/>
</dbReference>
<dbReference type="InterPro" id="IPR001608">
    <property type="entry name" value="Ala_racemase_N"/>
</dbReference>
<dbReference type="Pfam" id="PF01168">
    <property type="entry name" value="Ala_racemase_N"/>
    <property type="match status" value="1"/>
</dbReference>
<protein>
    <submittedName>
        <fullName evidence="5">Alanine racemase</fullName>
        <ecNumber evidence="5">5.1.1.1</ecNumber>
    </submittedName>
</protein>
<sequence>MSYMTMDLSKLQENYRTLSTEFERRGVSWAIVTKILCGNREYLKAVLSLGASQVCDSRVLNLKAIKKIDPSVETVFIKPPAKKTVPNVIRCADISLNTQVSTIKLLSDEAVQQGKNHRVIIMVELGERREGVPLGALPAFFNAVRALPNIEIIGIGTNLSCLFGVLPNREKLLRLVSARDRLAEEFGVRIPFVSGGTSVTIPLMLSGALPAGINHFRVGDSLFLGSDVYNNSHLPGMHTDVFLLYAQIIEVNLKSPVPDGDMAKNLEGKEFQFDDSLRHEPTCRAIVDAGILELEAAHATPVLNGISIAGVTSDMCVLDLGNNPGDLKVGDYIAFSLDYMGVLRALSSKYVEKRIVNAEQ</sequence>
<evidence type="ECO:0000313" key="5">
    <source>
        <dbReference type="EMBL" id="MCD1653751.1"/>
    </source>
</evidence>
<name>A0AAE3EHA5_9SPIR</name>
<proteinExistence type="predicted"/>
<dbReference type="PANTHER" id="PTHR30511">
    <property type="entry name" value="ALANINE RACEMASE"/>
    <property type="match status" value="1"/>
</dbReference>
<dbReference type="Proteomes" id="UP001198163">
    <property type="component" value="Unassembled WGS sequence"/>
</dbReference>
<gene>
    <name evidence="5" type="ORF">K7J14_03440</name>
</gene>
<dbReference type="Gene3D" id="3.20.20.10">
    <property type="entry name" value="Alanine racemase"/>
    <property type="match status" value="1"/>
</dbReference>
<dbReference type="SUPFAM" id="SSF51419">
    <property type="entry name" value="PLP-binding barrel"/>
    <property type="match status" value="1"/>
</dbReference>
<dbReference type="RefSeq" id="WP_230753140.1">
    <property type="nucleotide sequence ID" value="NZ_JAINWA010000001.1"/>
</dbReference>
<evidence type="ECO:0000259" key="4">
    <source>
        <dbReference type="Pfam" id="PF01168"/>
    </source>
</evidence>
<evidence type="ECO:0000256" key="3">
    <source>
        <dbReference type="ARBA" id="ARBA00023235"/>
    </source>
</evidence>
<keyword evidence="6" id="KW-1185">Reference proteome</keyword>
<dbReference type="InterPro" id="IPR000821">
    <property type="entry name" value="Ala_racemase"/>
</dbReference>
<dbReference type="InterPro" id="IPR029066">
    <property type="entry name" value="PLP-binding_barrel"/>
</dbReference>
<evidence type="ECO:0000256" key="1">
    <source>
        <dbReference type="ARBA" id="ARBA00001933"/>
    </source>
</evidence>
<dbReference type="PANTHER" id="PTHR30511:SF3">
    <property type="entry name" value="LYSINE RACEMASE"/>
    <property type="match status" value="1"/>
</dbReference>
<dbReference type="GO" id="GO:0008784">
    <property type="term" value="F:alanine racemase activity"/>
    <property type="evidence" value="ECO:0007669"/>
    <property type="project" value="UniProtKB-EC"/>
</dbReference>